<dbReference type="GO" id="GO:0016853">
    <property type="term" value="F:isomerase activity"/>
    <property type="evidence" value="ECO:0007669"/>
    <property type="project" value="UniProtKB-KW"/>
</dbReference>
<dbReference type="PANTHER" id="PTHR12110">
    <property type="entry name" value="HYDROXYPYRUVATE ISOMERASE"/>
    <property type="match status" value="1"/>
</dbReference>
<reference evidence="2" key="1">
    <citation type="submission" date="2020-10" db="EMBL/GenBank/DDBJ databases">
        <authorList>
            <person name="Gilroy R."/>
        </authorList>
    </citation>
    <scope>NUCLEOTIDE SEQUENCE</scope>
    <source>
        <strain evidence="2">4509</strain>
    </source>
</reference>
<dbReference type="Proteomes" id="UP000824082">
    <property type="component" value="Unassembled WGS sequence"/>
</dbReference>
<evidence type="ECO:0000259" key="1">
    <source>
        <dbReference type="Pfam" id="PF01261"/>
    </source>
</evidence>
<evidence type="ECO:0000313" key="3">
    <source>
        <dbReference type="Proteomes" id="UP000824082"/>
    </source>
</evidence>
<dbReference type="Pfam" id="PF01261">
    <property type="entry name" value="AP_endonuc_2"/>
    <property type="match status" value="1"/>
</dbReference>
<name>A0A9D1IQR0_9FIRM</name>
<dbReference type="SUPFAM" id="SSF51658">
    <property type="entry name" value="Xylose isomerase-like"/>
    <property type="match status" value="1"/>
</dbReference>
<proteinExistence type="predicted"/>
<protein>
    <submittedName>
        <fullName evidence="2">Sugar phosphate isomerase/epimerase</fullName>
    </submittedName>
</protein>
<keyword evidence="2" id="KW-0413">Isomerase</keyword>
<dbReference type="InterPro" id="IPR036237">
    <property type="entry name" value="Xyl_isomerase-like_sf"/>
</dbReference>
<dbReference type="Gene3D" id="3.20.20.150">
    <property type="entry name" value="Divalent-metal-dependent TIM barrel enzymes"/>
    <property type="match status" value="1"/>
</dbReference>
<reference evidence="2" key="2">
    <citation type="journal article" date="2021" name="PeerJ">
        <title>Extensive microbial diversity within the chicken gut microbiome revealed by metagenomics and culture.</title>
        <authorList>
            <person name="Gilroy R."/>
            <person name="Ravi A."/>
            <person name="Getino M."/>
            <person name="Pursley I."/>
            <person name="Horton D.L."/>
            <person name="Alikhan N.F."/>
            <person name="Baker D."/>
            <person name="Gharbi K."/>
            <person name="Hall N."/>
            <person name="Watson M."/>
            <person name="Adriaenssens E.M."/>
            <person name="Foster-Nyarko E."/>
            <person name="Jarju S."/>
            <person name="Secka A."/>
            <person name="Antonio M."/>
            <person name="Oren A."/>
            <person name="Chaudhuri R.R."/>
            <person name="La Ragione R."/>
            <person name="Hildebrand F."/>
            <person name="Pallen M.J."/>
        </authorList>
    </citation>
    <scope>NUCLEOTIDE SEQUENCE</scope>
    <source>
        <strain evidence="2">4509</strain>
    </source>
</reference>
<evidence type="ECO:0000313" key="2">
    <source>
        <dbReference type="EMBL" id="HIU41370.1"/>
    </source>
</evidence>
<sequence length="269" mass="30567">MEIGISTASLYPTLLEDALAQLIEQQVPVAELFLNTFSELSPALREKVKSQLEQSSIRAASVHPFTSVLESSLFFTSYTRRFEDGVELYRRYFDYAAQMGAKILVFHGNHRNTSRPPQRYYERFARLRQAAKEMGIVLAQENVYAHCSQDLSFLVEMRRYLGDEVEFVLDNKQALRGGQDPMEMARTLGDRVVQLHLSDSAPGRDCLPPGEGDFDFAGYFSILKEKGYAGDGIVELYQNSYQSPQQLFQSRLFLQEIADGVFSSENNQI</sequence>
<accession>A0A9D1IQR0</accession>
<comment type="caution">
    <text evidence="2">The sequence shown here is derived from an EMBL/GenBank/DDBJ whole genome shotgun (WGS) entry which is preliminary data.</text>
</comment>
<dbReference type="EMBL" id="DVMX01000038">
    <property type="protein sequence ID" value="HIU41370.1"/>
    <property type="molecule type" value="Genomic_DNA"/>
</dbReference>
<gene>
    <name evidence="2" type="ORF">IAD19_02320</name>
</gene>
<dbReference type="InterPro" id="IPR013022">
    <property type="entry name" value="Xyl_isomerase-like_TIM-brl"/>
</dbReference>
<dbReference type="InterPro" id="IPR050312">
    <property type="entry name" value="IolE/XylAMocC-like"/>
</dbReference>
<feature type="domain" description="Xylose isomerase-like TIM barrel" evidence="1">
    <location>
        <begin position="36"/>
        <end position="255"/>
    </location>
</feature>
<dbReference type="AlphaFoldDB" id="A0A9D1IQR0"/>
<organism evidence="2 3">
    <name type="scientific">Candidatus Egerieicola faecale</name>
    <dbReference type="NCBI Taxonomy" id="2840774"/>
    <lineage>
        <taxon>Bacteria</taxon>
        <taxon>Bacillati</taxon>
        <taxon>Bacillota</taxon>
        <taxon>Clostridia</taxon>
        <taxon>Eubacteriales</taxon>
        <taxon>Oscillospiraceae</taxon>
        <taxon>Oscillospiraceae incertae sedis</taxon>
        <taxon>Candidatus Egerieicola</taxon>
    </lineage>
</organism>